<name>A0ABX2EYU9_9PSEU</name>
<dbReference type="InterPro" id="IPR002346">
    <property type="entry name" value="Mopterin_DH_FAD-bd"/>
</dbReference>
<evidence type="ECO:0000256" key="1">
    <source>
        <dbReference type="ARBA" id="ARBA00022630"/>
    </source>
</evidence>
<evidence type="ECO:0000256" key="3">
    <source>
        <dbReference type="ARBA" id="ARBA00023002"/>
    </source>
</evidence>
<dbReference type="Pfam" id="PF03450">
    <property type="entry name" value="CO_deh_flav_C"/>
    <property type="match status" value="1"/>
</dbReference>
<dbReference type="SMART" id="SM01092">
    <property type="entry name" value="CO_deh_flav_C"/>
    <property type="match status" value="1"/>
</dbReference>
<dbReference type="SUPFAM" id="SSF55447">
    <property type="entry name" value="CO dehydrogenase flavoprotein C-terminal domain-like"/>
    <property type="match status" value="1"/>
</dbReference>
<comment type="caution">
    <text evidence="5">The sequence shown here is derived from an EMBL/GenBank/DDBJ whole genome shotgun (WGS) entry which is preliminary data.</text>
</comment>
<dbReference type="PANTHER" id="PTHR42659">
    <property type="entry name" value="XANTHINE DEHYDROGENASE SUBUNIT C-RELATED"/>
    <property type="match status" value="1"/>
</dbReference>
<dbReference type="InterPro" id="IPR016166">
    <property type="entry name" value="FAD-bd_PCMH"/>
</dbReference>
<proteinExistence type="predicted"/>
<dbReference type="Gene3D" id="3.30.465.10">
    <property type="match status" value="1"/>
</dbReference>
<keyword evidence="6" id="KW-1185">Reference proteome</keyword>
<organism evidence="5 6">
    <name type="scientific">Kibdelosporangium persicum</name>
    <dbReference type="NCBI Taxonomy" id="2698649"/>
    <lineage>
        <taxon>Bacteria</taxon>
        <taxon>Bacillati</taxon>
        <taxon>Actinomycetota</taxon>
        <taxon>Actinomycetes</taxon>
        <taxon>Pseudonocardiales</taxon>
        <taxon>Pseudonocardiaceae</taxon>
        <taxon>Kibdelosporangium</taxon>
    </lineage>
</organism>
<dbReference type="PANTHER" id="PTHR42659:SF2">
    <property type="entry name" value="XANTHINE DEHYDROGENASE SUBUNIT C-RELATED"/>
    <property type="match status" value="1"/>
</dbReference>
<feature type="domain" description="FAD-binding PCMH-type" evidence="4">
    <location>
        <begin position="1"/>
        <end position="175"/>
    </location>
</feature>
<evidence type="ECO:0000313" key="6">
    <source>
        <dbReference type="Proteomes" id="UP000763557"/>
    </source>
</evidence>
<dbReference type="Gene3D" id="3.30.390.50">
    <property type="entry name" value="CO dehydrogenase flavoprotein, C-terminal domain"/>
    <property type="match status" value="1"/>
</dbReference>
<evidence type="ECO:0000256" key="2">
    <source>
        <dbReference type="ARBA" id="ARBA00022827"/>
    </source>
</evidence>
<evidence type="ECO:0000259" key="4">
    <source>
        <dbReference type="PROSITE" id="PS51387"/>
    </source>
</evidence>
<dbReference type="RefSeq" id="WP_173125067.1">
    <property type="nucleotide sequence ID" value="NZ_CBCSGW010000043.1"/>
</dbReference>
<dbReference type="InterPro" id="IPR036318">
    <property type="entry name" value="FAD-bd_PCMH-like_sf"/>
</dbReference>
<dbReference type="InterPro" id="IPR051312">
    <property type="entry name" value="Diverse_Substr_Oxidored"/>
</dbReference>
<reference evidence="5 6" key="1">
    <citation type="submission" date="2020-01" db="EMBL/GenBank/DDBJ databases">
        <title>Kibdelosporangium persica a novel Actinomycetes from a hot desert in Iran.</title>
        <authorList>
            <person name="Safaei N."/>
            <person name="Zaburannyi N."/>
            <person name="Mueller R."/>
            <person name="Wink J."/>
        </authorList>
    </citation>
    <scope>NUCLEOTIDE SEQUENCE [LARGE SCALE GENOMIC DNA]</scope>
    <source>
        <strain evidence="5 6">4NS15</strain>
    </source>
</reference>
<dbReference type="InterPro" id="IPR036683">
    <property type="entry name" value="CO_DH_flav_C_dom_sf"/>
</dbReference>
<dbReference type="InterPro" id="IPR016169">
    <property type="entry name" value="FAD-bd_PCMH_sub2"/>
</dbReference>
<dbReference type="Proteomes" id="UP000763557">
    <property type="component" value="Unassembled WGS sequence"/>
</dbReference>
<accession>A0ABX2EYU9</accession>
<dbReference type="SUPFAM" id="SSF56176">
    <property type="entry name" value="FAD-binding/transporter-associated domain-like"/>
    <property type="match status" value="1"/>
</dbReference>
<evidence type="ECO:0000313" key="5">
    <source>
        <dbReference type="EMBL" id="NRN63853.1"/>
    </source>
</evidence>
<keyword evidence="3" id="KW-0560">Oxidoreductase</keyword>
<dbReference type="EMBL" id="JAAATY010000002">
    <property type="protein sequence ID" value="NRN63853.1"/>
    <property type="molecule type" value="Genomic_DNA"/>
</dbReference>
<keyword evidence="2" id="KW-0274">FAD</keyword>
<dbReference type="Pfam" id="PF00941">
    <property type="entry name" value="FAD_binding_5"/>
    <property type="match status" value="1"/>
</dbReference>
<dbReference type="PROSITE" id="PS51387">
    <property type="entry name" value="FAD_PCMH"/>
    <property type="match status" value="1"/>
</dbReference>
<keyword evidence="1" id="KW-0285">Flavoprotein</keyword>
<gene>
    <name evidence="5" type="ORF">GC106_10540</name>
</gene>
<dbReference type="Gene3D" id="3.30.43.10">
    <property type="entry name" value="Uridine Diphospho-n-acetylenolpyruvylglucosamine Reductase, domain 2"/>
    <property type="match status" value="1"/>
</dbReference>
<dbReference type="InterPro" id="IPR016167">
    <property type="entry name" value="FAD-bd_PCMH_sub1"/>
</dbReference>
<dbReference type="InterPro" id="IPR005107">
    <property type="entry name" value="CO_DH_flav_C"/>
</dbReference>
<sequence>MKPAAFTYHRAYDVNDTIAQLAELGPDAKILAGGQSLVAMMNFRLARPSALVDITRIGGLDFLAKDAGGLRIGALTRHRTVETTKVDGFEVLSKAARWIGHYPIRCRGTFGGSIAHGDSTAEWCLLTVLLEAWIVLQGPRGRREVPATEFFHGFFMTAAEPDEMIVEVRFPRPAPHAALTEFSQRQGDFAVVAASARLDLAENEILTSRIVLGGVGPQPAVVDVDLAGQPANEETWRAAGEAAAAQVDPPSDGHGSGAYRKKLTATLVARALAEAAA</sequence>
<protein>
    <submittedName>
        <fullName evidence="5">Carbon-monoxide dehydrogenase medium subunit</fullName>
    </submittedName>
</protein>